<evidence type="ECO:0000313" key="2">
    <source>
        <dbReference type="EMBL" id="RPB22529.1"/>
    </source>
</evidence>
<reference evidence="2 3" key="1">
    <citation type="journal article" date="2018" name="Nat. Ecol. Evol.">
        <title>Pezizomycetes genomes reveal the molecular basis of ectomycorrhizal truffle lifestyle.</title>
        <authorList>
            <person name="Murat C."/>
            <person name="Payen T."/>
            <person name="Noel B."/>
            <person name="Kuo A."/>
            <person name="Morin E."/>
            <person name="Chen J."/>
            <person name="Kohler A."/>
            <person name="Krizsan K."/>
            <person name="Balestrini R."/>
            <person name="Da Silva C."/>
            <person name="Montanini B."/>
            <person name="Hainaut M."/>
            <person name="Levati E."/>
            <person name="Barry K.W."/>
            <person name="Belfiori B."/>
            <person name="Cichocki N."/>
            <person name="Clum A."/>
            <person name="Dockter R.B."/>
            <person name="Fauchery L."/>
            <person name="Guy J."/>
            <person name="Iotti M."/>
            <person name="Le Tacon F."/>
            <person name="Lindquist E.A."/>
            <person name="Lipzen A."/>
            <person name="Malagnac F."/>
            <person name="Mello A."/>
            <person name="Molinier V."/>
            <person name="Miyauchi S."/>
            <person name="Poulain J."/>
            <person name="Riccioni C."/>
            <person name="Rubini A."/>
            <person name="Sitrit Y."/>
            <person name="Splivallo R."/>
            <person name="Traeger S."/>
            <person name="Wang M."/>
            <person name="Zifcakova L."/>
            <person name="Wipf D."/>
            <person name="Zambonelli A."/>
            <person name="Paolocci F."/>
            <person name="Nowrousian M."/>
            <person name="Ottonello S."/>
            <person name="Baldrian P."/>
            <person name="Spatafora J.W."/>
            <person name="Henrissat B."/>
            <person name="Nagy L.G."/>
            <person name="Aury J.M."/>
            <person name="Wincker P."/>
            <person name="Grigoriev I.V."/>
            <person name="Bonfante P."/>
            <person name="Martin F.M."/>
        </authorList>
    </citation>
    <scope>NUCLEOTIDE SEQUENCE [LARGE SCALE GENOMIC DNA]</scope>
    <source>
        <strain evidence="2 3">ATCC MYA-4762</strain>
    </source>
</reference>
<evidence type="ECO:0000313" key="3">
    <source>
        <dbReference type="Proteomes" id="UP000267821"/>
    </source>
</evidence>
<protein>
    <submittedName>
        <fullName evidence="2">Uncharacterized protein</fullName>
    </submittedName>
</protein>
<keyword evidence="3" id="KW-1185">Reference proteome</keyword>
<dbReference type="EMBL" id="ML121551">
    <property type="protein sequence ID" value="RPB22529.1"/>
    <property type="molecule type" value="Genomic_DNA"/>
</dbReference>
<name>A0A3N4LM17_9PEZI</name>
<keyword evidence="1" id="KW-1133">Transmembrane helix</keyword>
<gene>
    <name evidence="2" type="ORF">L211DRAFT_884893</name>
</gene>
<organism evidence="2 3">
    <name type="scientific">Terfezia boudieri ATCC MYA-4762</name>
    <dbReference type="NCBI Taxonomy" id="1051890"/>
    <lineage>
        <taxon>Eukaryota</taxon>
        <taxon>Fungi</taxon>
        <taxon>Dikarya</taxon>
        <taxon>Ascomycota</taxon>
        <taxon>Pezizomycotina</taxon>
        <taxon>Pezizomycetes</taxon>
        <taxon>Pezizales</taxon>
        <taxon>Pezizaceae</taxon>
        <taxon>Terfezia</taxon>
    </lineage>
</organism>
<feature type="transmembrane region" description="Helical" evidence="1">
    <location>
        <begin position="6"/>
        <end position="23"/>
    </location>
</feature>
<dbReference type="Proteomes" id="UP000267821">
    <property type="component" value="Unassembled WGS sequence"/>
</dbReference>
<feature type="non-terminal residue" evidence="2">
    <location>
        <position position="1"/>
    </location>
</feature>
<dbReference type="InParanoid" id="A0A3N4LM17"/>
<keyword evidence="1" id="KW-0812">Transmembrane</keyword>
<keyword evidence="1" id="KW-0472">Membrane</keyword>
<evidence type="ECO:0000256" key="1">
    <source>
        <dbReference type="SAM" id="Phobius"/>
    </source>
</evidence>
<sequence>YNDPLHLNYIYSVLNFSIAFIFLPKAFKIDSKSLTISALPPPACFEESLRTSSSCSPRCWISVSLSINDTTFLYFCCFFSSSSRIVAEAPFAYSMANGLASLLSDDIVCACGGVCGGACGGSCSGSSFNRCGVLGGRK</sequence>
<proteinExistence type="predicted"/>
<accession>A0A3N4LM17</accession>
<dbReference type="AlphaFoldDB" id="A0A3N4LM17"/>